<dbReference type="Proteomes" id="UP000654947">
    <property type="component" value="Unassembled WGS sequence"/>
</dbReference>
<dbReference type="EMBL" id="BMXL01000024">
    <property type="protein sequence ID" value="GHD32581.1"/>
    <property type="molecule type" value="Genomic_DNA"/>
</dbReference>
<accession>A0A919CKA2</accession>
<gene>
    <name evidence="5" type="primary">tkt1A</name>
    <name evidence="5" type="ORF">GCM10007147_36330</name>
</gene>
<evidence type="ECO:0000256" key="3">
    <source>
        <dbReference type="ARBA" id="ARBA00023052"/>
    </source>
</evidence>
<comment type="cofactor">
    <cofactor evidence="1">
        <name>thiamine diphosphate</name>
        <dbReference type="ChEBI" id="CHEBI:58937"/>
    </cofactor>
</comment>
<keyword evidence="3" id="KW-0786">Thiamine pyrophosphate</keyword>
<evidence type="ECO:0000259" key="4">
    <source>
        <dbReference type="Pfam" id="PF00456"/>
    </source>
</evidence>
<dbReference type="Gene3D" id="3.40.50.970">
    <property type="match status" value="1"/>
</dbReference>
<protein>
    <submittedName>
        <fullName evidence="5">Transketolase</fullName>
    </submittedName>
</protein>
<evidence type="ECO:0000256" key="2">
    <source>
        <dbReference type="ARBA" id="ARBA00007131"/>
    </source>
</evidence>
<dbReference type="InterPro" id="IPR029061">
    <property type="entry name" value="THDP-binding"/>
</dbReference>
<reference evidence="5 6" key="1">
    <citation type="journal article" date="2014" name="Int. J. Syst. Evol. Microbiol.">
        <title>Complete genome sequence of Corynebacterium casei LMG S-19264T (=DSM 44701T), isolated from a smear-ripened cheese.</title>
        <authorList>
            <consortium name="US DOE Joint Genome Institute (JGI-PGF)"/>
            <person name="Walter F."/>
            <person name="Albersmeier A."/>
            <person name="Kalinowski J."/>
            <person name="Ruckert C."/>
        </authorList>
    </citation>
    <scope>NUCLEOTIDE SEQUENCE [LARGE SCALE GENOMIC DNA]</scope>
    <source>
        <strain evidence="5 6">KCTC 19473</strain>
    </source>
</reference>
<evidence type="ECO:0000256" key="1">
    <source>
        <dbReference type="ARBA" id="ARBA00001964"/>
    </source>
</evidence>
<proteinExistence type="inferred from homology"/>
<evidence type="ECO:0000313" key="5">
    <source>
        <dbReference type="EMBL" id="GHD32581.1"/>
    </source>
</evidence>
<name>A0A919CKA2_9ACTN</name>
<evidence type="ECO:0000313" key="6">
    <source>
        <dbReference type="Proteomes" id="UP000654947"/>
    </source>
</evidence>
<dbReference type="RefSeq" id="WP_193518386.1">
    <property type="nucleotide sequence ID" value="NZ_BMXL01000024.1"/>
</dbReference>
<keyword evidence="6" id="KW-1185">Reference proteome</keyword>
<dbReference type="AlphaFoldDB" id="A0A919CKA2"/>
<dbReference type="PANTHER" id="PTHR47514">
    <property type="entry name" value="TRANSKETOLASE N-TERMINAL SECTION-RELATED"/>
    <property type="match status" value="1"/>
</dbReference>
<dbReference type="GO" id="GO:0000287">
    <property type="term" value="F:magnesium ion binding"/>
    <property type="evidence" value="ECO:0007669"/>
    <property type="project" value="UniProtKB-ARBA"/>
</dbReference>
<dbReference type="Pfam" id="PF00456">
    <property type="entry name" value="Transketolase_N"/>
    <property type="match status" value="1"/>
</dbReference>
<feature type="domain" description="Transketolase N-terminal" evidence="4">
    <location>
        <begin position="60"/>
        <end position="264"/>
    </location>
</feature>
<comment type="similarity">
    <text evidence="2">Belongs to the transketolase family.</text>
</comment>
<dbReference type="SUPFAM" id="SSF52518">
    <property type="entry name" value="Thiamin diphosphate-binding fold (THDP-binding)"/>
    <property type="match status" value="1"/>
</dbReference>
<sequence length="267" mass="27414">MTTTGTETPLDLLVERATRTRRLVVDMAAGPRGCHLGGSLSVTDLLVAALDRAGRDEGTEVVLSKGHAAAGLYAALHTSGVLAENPAPHYGLAGHPYTGHPSAHVPGVSFPTGSLGHGVPYAAGWALSRKLSGKPGGAIAIVGDGELQEGLVWETCQVAAAQGLGNLVLLVDANGGQNDGPVSRISPLEHLSERFAAFGLRTAETDGHDMAALTSLLDRGPDPSGRPLAVVASTVKGKGVPAVEGKAGSHYVRIDAARAARWKRRIT</sequence>
<dbReference type="InterPro" id="IPR005474">
    <property type="entry name" value="Transketolase_N"/>
</dbReference>
<organism evidence="5 6">
    <name type="scientific">Nocardiopsis kunsanensis</name>
    <dbReference type="NCBI Taxonomy" id="141693"/>
    <lineage>
        <taxon>Bacteria</taxon>
        <taxon>Bacillati</taxon>
        <taxon>Actinomycetota</taxon>
        <taxon>Actinomycetes</taxon>
        <taxon>Streptosporangiales</taxon>
        <taxon>Nocardiopsidaceae</taxon>
        <taxon>Nocardiopsis</taxon>
    </lineage>
</organism>
<comment type="caution">
    <text evidence="5">The sequence shown here is derived from an EMBL/GenBank/DDBJ whole genome shotgun (WGS) entry which is preliminary data.</text>
</comment>
<dbReference type="PANTHER" id="PTHR47514:SF1">
    <property type="entry name" value="TRANSKETOLASE N-TERMINAL SECTION-RELATED"/>
    <property type="match status" value="1"/>
</dbReference>